<proteinExistence type="predicted"/>
<evidence type="ECO:0000313" key="14">
    <source>
        <dbReference type="EMBL" id="KAB7519874.1"/>
    </source>
</evidence>
<keyword evidence="17" id="KW-1185">Reference proteome</keyword>
<evidence type="ECO:0000256" key="5">
    <source>
        <dbReference type="ARBA" id="ARBA00022723"/>
    </source>
</evidence>
<keyword evidence="7" id="KW-0443">Lipid metabolism</keyword>
<accession>A0A5N5UPY4</accession>
<dbReference type="GO" id="GO:0047294">
    <property type="term" value="F:phosphoglycerol geranylgeranyltransferase activity"/>
    <property type="evidence" value="ECO:0007669"/>
    <property type="project" value="UniProtKB-EC"/>
</dbReference>
<evidence type="ECO:0000256" key="3">
    <source>
        <dbReference type="ARBA" id="ARBA00022516"/>
    </source>
</evidence>
<comment type="catalytic activity">
    <reaction evidence="10">
        <text>sn-glycerol 1-phosphate + (2E,6E,10E)-geranylgeranyl diphosphate = sn-3-O-(geranylgeranyl)glycerol 1-phosphate + diphosphate</text>
        <dbReference type="Rhea" id="RHEA:23404"/>
        <dbReference type="ChEBI" id="CHEBI:33019"/>
        <dbReference type="ChEBI" id="CHEBI:57677"/>
        <dbReference type="ChEBI" id="CHEBI:57685"/>
        <dbReference type="ChEBI" id="CHEBI:58756"/>
        <dbReference type="EC" id="2.5.1.41"/>
    </reaction>
</comment>
<comment type="caution">
    <text evidence="13">The sequence shown here is derived from an EMBL/GenBank/DDBJ whole genome shotgun (WGS) entry which is preliminary data.</text>
</comment>
<name>A0A5N5UE92_9EURY</name>
<evidence type="ECO:0000256" key="9">
    <source>
        <dbReference type="ARBA" id="ARBA00023264"/>
    </source>
</evidence>
<evidence type="ECO:0000313" key="13">
    <source>
        <dbReference type="EMBL" id="KAB7516998.1"/>
    </source>
</evidence>
<keyword evidence="4 13" id="KW-0808">Transferase</keyword>
<keyword evidence="6" id="KW-0460">Magnesium</keyword>
<dbReference type="PANTHER" id="PTHR40029:SF2">
    <property type="entry name" value="HEPTAPRENYLGLYCERYL PHOSPHATE SYNTHASE"/>
    <property type="match status" value="1"/>
</dbReference>
<evidence type="ECO:0000313" key="15">
    <source>
        <dbReference type="Proteomes" id="UP000326207"/>
    </source>
</evidence>
<evidence type="ECO:0000256" key="6">
    <source>
        <dbReference type="ARBA" id="ARBA00022842"/>
    </source>
</evidence>
<dbReference type="NCBIfam" id="TIGR04147">
    <property type="entry name" value="GGGPS_Halobact"/>
    <property type="match status" value="1"/>
</dbReference>
<dbReference type="Gene3D" id="3.20.20.390">
    <property type="entry name" value="FMN-linked oxidoreductases"/>
    <property type="match status" value="1"/>
</dbReference>
<dbReference type="GO" id="GO:0046474">
    <property type="term" value="P:glycerophospholipid biosynthetic process"/>
    <property type="evidence" value="ECO:0007669"/>
    <property type="project" value="UniProtKB-ARBA"/>
</dbReference>
<keyword evidence="5" id="KW-0479">Metal-binding</keyword>
<evidence type="ECO:0000256" key="8">
    <source>
        <dbReference type="ARBA" id="ARBA00023209"/>
    </source>
</evidence>
<accession>A0A5N5UE92</accession>
<keyword evidence="3" id="KW-0444">Lipid biosynthesis</keyword>
<evidence type="ECO:0000313" key="16">
    <source>
        <dbReference type="Proteomes" id="UP000326302"/>
    </source>
</evidence>
<dbReference type="PANTHER" id="PTHR40029">
    <property type="match status" value="1"/>
</dbReference>
<dbReference type="NCBIfam" id="NF003199">
    <property type="entry name" value="PRK04169.1-3"/>
    <property type="match status" value="1"/>
</dbReference>
<dbReference type="GO" id="GO:0046872">
    <property type="term" value="F:metal ion binding"/>
    <property type="evidence" value="ECO:0007669"/>
    <property type="project" value="UniProtKB-KW"/>
</dbReference>
<dbReference type="EMBL" id="QJOW01000002">
    <property type="protein sequence ID" value="KAB7516998.1"/>
    <property type="molecule type" value="Genomic_DNA"/>
</dbReference>
<organism evidence="13 16">
    <name type="scientific">Halosegnis rubeus</name>
    <dbReference type="NCBI Taxonomy" id="2212850"/>
    <lineage>
        <taxon>Archaea</taxon>
        <taxon>Methanobacteriati</taxon>
        <taxon>Methanobacteriota</taxon>
        <taxon>Stenosarchaea group</taxon>
        <taxon>Halobacteria</taxon>
        <taxon>Halobacteriales</taxon>
        <taxon>Natronomonadaceae</taxon>
        <taxon>Halosegnis</taxon>
    </lineage>
</organism>
<dbReference type="EMBL" id="QKKZ01000001">
    <property type="protein sequence ID" value="KAB7515788.1"/>
    <property type="molecule type" value="Genomic_DNA"/>
</dbReference>
<dbReference type="InterPro" id="IPR026417">
    <property type="entry name" value="GGGPS_halobacteria"/>
</dbReference>
<dbReference type="AlphaFoldDB" id="A0A5N5UE92"/>
<dbReference type="OrthoDB" id="49758at2157"/>
<dbReference type="GO" id="GO:0120536">
    <property type="term" value="F:heptaprenylglyceryl phosphate synthase activity"/>
    <property type="evidence" value="ECO:0007669"/>
    <property type="project" value="UniProtKB-ARBA"/>
</dbReference>
<evidence type="ECO:0000256" key="11">
    <source>
        <dbReference type="NCBIfam" id="TIGR04147"/>
    </source>
</evidence>
<evidence type="ECO:0000256" key="10">
    <source>
        <dbReference type="ARBA" id="ARBA00047288"/>
    </source>
</evidence>
<dbReference type="Proteomes" id="UP000326207">
    <property type="component" value="Unassembled WGS sequence"/>
</dbReference>
<evidence type="ECO:0000256" key="7">
    <source>
        <dbReference type="ARBA" id="ARBA00023098"/>
    </source>
</evidence>
<evidence type="ECO:0000313" key="17">
    <source>
        <dbReference type="Proteomes" id="UP000326865"/>
    </source>
</evidence>
<dbReference type="Proteomes" id="UP000326865">
    <property type="component" value="Unassembled WGS sequence"/>
</dbReference>
<gene>
    <name evidence="12" type="ORF">DM867_01185</name>
    <name evidence="13" type="ORF">DMP03_06460</name>
    <name evidence="14" type="ORF">DP108_01070</name>
</gene>
<protein>
    <recommendedName>
        <fullName evidence="1 11">Phosphoglycerol geranylgeranyltransferase</fullName>
        <ecNumber evidence="1 11">2.5.1.41</ecNumber>
    </recommendedName>
</protein>
<evidence type="ECO:0000256" key="4">
    <source>
        <dbReference type="ARBA" id="ARBA00022679"/>
    </source>
</evidence>
<dbReference type="RefSeq" id="WP_152119881.1">
    <property type="nucleotide sequence ID" value="NZ_QJOW01000002.1"/>
</dbReference>
<dbReference type="InterPro" id="IPR038597">
    <property type="entry name" value="GGGP/HepGP_synthase_sf"/>
</dbReference>
<evidence type="ECO:0000256" key="1">
    <source>
        <dbReference type="ARBA" id="ARBA00012676"/>
    </source>
</evidence>
<evidence type="ECO:0000313" key="12">
    <source>
        <dbReference type="EMBL" id="KAB7515788.1"/>
    </source>
</evidence>
<dbReference type="SUPFAM" id="SSF51395">
    <property type="entry name" value="FMN-linked oxidoreductases"/>
    <property type="match status" value="1"/>
</dbReference>
<dbReference type="InterPro" id="IPR039074">
    <property type="entry name" value="GGGP/HepGP_synthase_I"/>
</dbReference>
<dbReference type="Proteomes" id="UP000326302">
    <property type="component" value="Unassembled WGS sequence"/>
</dbReference>
<reference evidence="15 16" key="1">
    <citation type="submission" date="2019-10" db="EMBL/GenBank/DDBJ databases">
        <title>Unraveling microbial dark matter from salterns through culturing: the case of the genus Halosegnis.</title>
        <authorList>
            <person name="Duran-Viseras A."/>
            <person name="Andrei A.-S."/>
            <person name="Vera-Gargallo B."/>
            <person name="Ghai R."/>
            <person name="Sanchez-Porro C."/>
            <person name="Ventosa A."/>
        </authorList>
    </citation>
    <scope>NUCLEOTIDE SEQUENCE [LARGE SCALE GENOMIC DNA]</scope>
    <source>
        <strain evidence="13 16">F17-44</strain>
        <strain evidence="12 17">F18-79</strain>
        <strain evidence="14 15">F19-13</strain>
    </source>
</reference>
<sequence length="247" mass="26870">MTAPWTDWDHIVKLDPDKTLYADETFTDVCATGTDAIEIGGTLDITAEKMREYLRPCLAACAEHDVACYIEPSHADAVVHEPIPDGFLVPVVLNAGDTFWTTGAHLNWVKSDEHIDWDRTFNEAYIIMNPDASVATYTEANCELDADDVAAYATVAERMLGQDIVYVEYSGMFGDTDVVGAAHDALDEATLFYGGGIGTYDDAYRMRHHADTVVVGDLIHDEGADVVAETVDGAKAAAKERTPDNTA</sequence>
<dbReference type="NCBIfam" id="TIGR01768">
    <property type="entry name" value="GGGP-family"/>
    <property type="match status" value="1"/>
</dbReference>
<dbReference type="EMBL" id="QMDY01000001">
    <property type="protein sequence ID" value="KAB7519874.1"/>
    <property type="molecule type" value="Genomic_DNA"/>
</dbReference>
<evidence type="ECO:0000256" key="2">
    <source>
        <dbReference type="ARBA" id="ARBA00022490"/>
    </source>
</evidence>
<dbReference type="EC" id="2.5.1.41" evidence="1 11"/>
<accession>A0A5N5UB59</accession>
<dbReference type="CDD" id="cd02812">
    <property type="entry name" value="PcrB_like"/>
    <property type="match status" value="1"/>
</dbReference>
<keyword evidence="8" id="KW-0594">Phospholipid biosynthesis</keyword>
<dbReference type="InterPro" id="IPR008205">
    <property type="entry name" value="GGGP_HepGP_synthase"/>
</dbReference>
<dbReference type="Pfam" id="PF01884">
    <property type="entry name" value="PcrB"/>
    <property type="match status" value="1"/>
</dbReference>
<keyword evidence="9" id="KW-1208">Phospholipid metabolism</keyword>
<keyword evidence="2" id="KW-0963">Cytoplasm</keyword>